<reference evidence="1" key="2">
    <citation type="journal article" date="2020" name="Nat. Commun.">
        <title>Large-scale genome sequencing of mycorrhizal fungi provides insights into the early evolution of symbiotic traits.</title>
        <authorList>
            <person name="Miyauchi S."/>
            <person name="Kiss E."/>
            <person name="Kuo A."/>
            <person name="Drula E."/>
            <person name="Kohler A."/>
            <person name="Sanchez-Garcia M."/>
            <person name="Morin E."/>
            <person name="Andreopoulos B."/>
            <person name="Barry K.W."/>
            <person name="Bonito G."/>
            <person name="Buee M."/>
            <person name="Carver A."/>
            <person name="Chen C."/>
            <person name="Cichocki N."/>
            <person name="Clum A."/>
            <person name="Culley D."/>
            <person name="Crous P.W."/>
            <person name="Fauchery L."/>
            <person name="Girlanda M."/>
            <person name="Hayes R.D."/>
            <person name="Keri Z."/>
            <person name="LaButti K."/>
            <person name="Lipzen A."/>
            <person name="Lombard V."/>
            <person name="Magnuson J."/>
            <person name="Maillard F."/>
            <person name="Murat C."/>
            <person name="Nolan M."/>
            <person name="Ohm R.A."/>
            <person name="Pangilinan J."/>
            <person name="Pereira M.F."/>
            <person name="Perotto S."/>
            <person name="Peter M."/>
            <person name="Pfister S."/>
            <person name="Riley R."/>
            <person name="Sitrit Y."/>
            <person name="Stielow J.B."/>
            <person name="Szollosi G."/>
            <person name="Zifcakova L."/>
            <person name="Stursova M."/>
            <person name="Spatafora J.W."/>
            <person name="Tedersoo L."/>
            <person name="Vaario L.M."/>
            <person name="Yamada A."/>
            <person name="Yan M."/>
            <person name="Wang P."/>
            <person name="Xu J."/>
            <person name="Bruns T."/>
            <person name="Baldrian P."/>
            <person name="Vilgalys R."/>
            <person name="Dunand C."/>
            <person name="Henrissat B."/>
            <person name="Grigoriev I.V."/>
            <person name="Hibbett D."/>
            <person name="Nagy L.G."/>
            <person name="Martin F.M."/>
        </authorList>
    </citation>
    <scope>NUCLEOTIDE SEQUENCE</scope>
    <source>
        <strain evidence="1">P2</strain>
    </source>
</reference>
<accession>A0ACB6Z7P2</accession>
<gene>
    <name evidence="1" type="ORF">BDM02DRAFT_3119985</name>
</gene>
<evidence type="ECO:0000313" key="1">
    <source>
        <dbReference type="EMBL" id="KAF9645582.1"/>
    </source>
</evidence>
<proteinExistence type="predicted"/>
<keyword evidence="2" id="KW-1185">Reference proteome</keyword>
<name>A0ACB6Z7P2_THEGA</name>
<evidence type="ECO:0000313" key="2">
    <source>
        <dbReference type="Proteomes" id="UP000886501"/>
    </source>
</evidence>
<sequence>MGSKTSKAKRIASVDTKTVAAPVVPRVPQEIVDEIMDHLATDSDSRSLRSCSLVSKSWVPSCQRHLFHTILFTSRDTERWVKKFPLPEQSPAHHVRDLGFSLGGYHERFFEHIPWFRNVKKMTLLEHGFQSRWISSFGTPGRLPQCATSLILTADTVTLLQIRDVMMQLPNLNDLSLSGSFVVTDRNTLRGIGTVLRGKFGGQLQLLRRHANADIMNMLLEVPTGLHFTEVHIRPINESLLSTVRLAEACDKTLVKLTYAVAIHDGREACDRSFDFSEFPSLQEVNFGVCWIGGGLRWIPMALLTLKPATSPRLSAVRLNFISPLSDIRSAETSAGELGNDLQRTADEVTRIRREFGGAVNVIVLRDPWFKVAFDTLQIFQH</sequence>
<reference evidence="1" key="1">
    <citation type="submission" date="2019-10" db="EMBL/GenBank/DDBJ databases">
        <authorList>
            <consortium name="DOE Joint Genome Institute"/>
            <person name="Kuo A."/>
            <person name="Miyauchi S."/>
            <person name="Kiss E."/>
            <person name="Drula E."/>
            <person name="Kohler A."/>
            <person name="Sanchez-Garcia M."/>
            <person name="Andreopoulos B."/>
            <person name="Barry K.W."/>
            <person name="Bonito G."/>
            <person name="Buee M."/>
            <person name="Carver A."/>
            <person name="Chen C."/>
            <person name="Cichocki N."/>
            <person name="Clum A."/>
            <person name="Culley D."/>
            <person name="Crous P.W."/>
            <person name="Fauchery L."/>
            <person name="Girlanda M."/>
            <person name="Hayes R."/>
            <person name="Keri Z."/>
            <person name="Labutti K."/>
            <person name="Lipzen A."/>
            <person name="Lombard V."/>
            <person name="Magnuson J."/>
            <person name="Maillard F."/>
            <person name="Morin E."/>
            <person name="Murat C."/>
            <person name="Nolan M."/>
            <person name="Ohm R."/>
            <person name="Pangilinan J."/>
            <person name="Pereira M."/>
            <person name="Perotto S."/>
            <person name="Peter M."/>
            <person name="Riley R."/>
            <person name="Sitrit Y."/>
            <person name="Stielow B."/>
            <person name="Szollosi G."/>
            <person name="Zifcakova L."/>
            <person name="Stursova M."/>
            <person name="Spatafora J.W."/>
            <person name="Tedersoo L."/>
            <person name="Vaario L.-M."/>
            <person name="Yamada A."/>
            <person name="Yan M."/>
            <person name="Wang P."/>
            <person name="Xu J."/>
            <person name="Bruns T."/>
            <person name="Baldrian P."/>
            <person name="Vilgalys R."/>
            <person name="Henrissat B."/>
            <person name="Grigoriev I.V."/>
            <person name="Hibbett D."/>
            <person name="Nagy L.G."/>
            <person name="Martin F.M."/>
        </authorList>
    </citation>
    <scope>NUCLEOTIDE SEQUENCE</scope>
    <source>
        <strain evidence="1">P2</strain>
    </source>
</reference>
<protein>
    <submittedName>
        <fullName evidence="1">Uncharacterized protein</fullName>
    </submittedName>
</protein>
<organism evidence="1 2">
    <name type="scientific">Thelephora ganbajun</name>
    <name type="common">Ganba fungus</name>
    <dbReference type="NCBI Taxonomy" id="370292"/>
    <lineage>
        <taxon>Eukaryota</taxon>
        <taxon>Fungi</taxon>
        <taxon>Dikarya</taxon>
        <taxon>Basidiomycota</taxon>
        <taxon>Agaricomycotina</taxon>
        <taxon>Agaricomycetes</taxon>
        <taxon>Thelephorales</taxon>
        <taxon>Thelephoraceae</taxon>
        <taxon>Thelephora</taxon>
    </lineage>
</organism>
<dbReference type="EMBL" id="MU118085">
    <property type="protein sequence ID" value="KAF9645582.1"/>
    <property type="molecule type" value="Genomic_DNA"/>
</dbReference>
<dbReference type="Proteomes" id="UP000886501">
    <property type="component" value="Unassembled WGS sequence"/>
</dbReference>
<comment type="caution">
    <text evidence="1">The sequence shown here is derived from an EMBL/GenBank/DDBJ whole genome shotgun (WGS) entry which is preliminary data.</text>
</comment>